<evidence type="ECO:0000256" key="16">
    <source>
        <dbReference type="PIRSR" id="PIRSR602129-50"/>
    </source>
</evidence>
<dbReference type="GO" id="GO:0030170">
    <property type="term" value="F:pyridoxal phosphate binding"/>
    <property type="evidence" value="ECO:0007669"/>
    <property type="project" value="InterPro"/>
</dbReference>
<dbReference type="GO" id="GO:0005789">
    <property type="term" value="C:endoplasmic reticulum membrane"/>
    <property type="evidence" value="ECO:0007669"/>
    <property type="project" value="UniProtKB-SubCell"/>
</dbReference>
<evidence type="ECO:0000256" key="9">
    <source>
        <dbReference type="ARBA" id="ARBA00022989"/>
    </source>
</evidence>
<accession>A0A7S3L3T8</accession>
<evidence type="ECO:0000256" key="14">
    <source>
        <dbReference type="ARBA" id="ARBA00038965"/>
    </source>
</evidence>
<feature type="modified residue" description="N6-(pyridoxal phosphate)lysine" evidence="16">
    <location>
        <position position="437"/>
    </location>
</feature>
<gene>
    <name evidence="18" type="ORF">ACOF00016_LOCUS6019</name>
</gene>
<keyword evidence="9" id="KW-1133">Transmembrane helix</keyword>
<dbReference type="InterPro" id="IPR050477">
    <property type="entry name" value="GrpII_AminoAcid_Decarb"/>
</dbReference>
<evidence type="ECO:0000256" key="7">
    <source>
        <dbReference type="ARBA" id="ARBA00022898"/>
    </source>
</evidence>
<keyword evidence="8" id="KW-0746">Sphingolipid metabolism</keyword>
<keyword evidence="5" id="KW-0812">Transmembrane</keyword>
<dbReference type="GO" id="GO:0008117">
    <property type="term" value="F:sphinganine-1-phosphate aldolase activity"/>
    <property type="evidence" value="ECO:0007669"/>
    <property type="project" value="UniProtKB-EC"/>
</dbReference>
<dbReference type="PANTHER" id="PTHR42735">
    <property type="match status" value="1"/>
</dbReference>
<dbReference type="Gene3D" id="3.40.640.10">
    <property type="entry name" value="Type I PLP-dependent aspartate aminotransferase-like (Major domain)"/>
    <property type="match status" value="1"/>
</dbReference>
<dbReference type="PANTHER" id="PTHR42735:SF6">
    <property type="entry name" value="SPHINGOSINE-1-PHOSPHATE LYASE 1"/>
    <property type="match status" value="1"/>
</dbReference>
<dbReference type="InterPro" id="IPR015422">
    <property type="entry name" value="PyrdxlP-dep_Trfase_small"/>
</dbReference>
<evidence type="ECO:0000256" key="17">
    <source>
        <dbReference type="SAM" id="SignalP"/>
    </source>
</evidence>
<protein>
    <recommendedName>
        <fullName evidence="14">sphinganine-1-phosphate aldolase</fullName>
        <ecNumber evidence="14">4.1.2.27</ecNumber>
    </recommendedName>
    <alternativeName>
        <fullName evidence="15">Sphingosine-1-phosphate aldolase</fullName>
    </alternativeName>
</protein>
<evidence type="ECO:0000256" key="11">
    <source>
        <dbReference type="ARBA" id="ARBA00023136"/>
    </source>
</evidence>
<comment type="cofactor">
    <cofactor evidence="1 16">
        <name>pyridoxal 5'-phosphate</name>
        <dbReference type="ChEBI" id="CHEBI:597326"/>
    </cofactor>
</comment>
<keyword evidence="6" id="KW-0256">Endoplasmic reticulum</keyword>
<dbReference type="FunFam" id="3.40.640.10:FF:000020">
    <property type="entry name" value="sphingosine-1-phosphate lyase 1"/>
    <property type="match status" value="1"/>
</dbReference>
<dbReference type="Pfam" id="PF00282">
    <property type="entry name" value="Pyridoxal_deC"/>
    <property type="match status" value="1"/>
</dbReference>
<keyword evidence="7 16" id="KW-0663">Pyridoxal phosphate</keyword>
<dbReference type="Gene3D" id="6.10.140.2150">
    <property type="match status" value="1"/>
</dbReference>
<reference evidence="18" key="1">
    <citation type="submission" date="2021-01" db="EMBL/GenBank/DDBJ databases">
        <authorList>
            <person name="Corre E."/>
            <person name="Pelletier E."/>
            <person name="Niang G."/>
            <person name="Scheremetjew M."/>
            <person name="Finn R."/>
            <person name="Kale V."/>
            <person name="Holt S."/>
            <person name="Cochrane G."/>
            <person name="Meng A."/>
            <person name="Brown T."/>
            <person name="Cohen L."/>
        </authorList>
    </citation>
    <scope>NUCLEOTIDE SEQUENCE</scope>
    <source>
        <strain evidence="18">CCMP127</strain>
    </source>
</reference>
<dbReference type="SUPFAM" id="SSF53383">
    <property type="entry name" value="PLP-dependent transferases"/>
    <property type="match status" value="1"/>
</dbReference>
<comment type="subcellular location">
    <subcellularLocation>
        <location evidence="2">Endoplasmic reticulum membrane</location>
        <topology evidence="2">Single-pass membrane protein</topology>
    </subcellularLocation>
</comment>
<name>A0A7S3L3T8_9STRA</name>
<evidence type="ECO:0000256" key="6">
    <source>
        <dbReference type="ARBA" id="ARBA00022824"/>
    </source>
</evidence>
<comment type="pathway">
    <text evidence="4">Sphingolipid metabolism.</text>
</comment>
<dbReference type="EC" id="4.1.2.27" evidence="14"/>
<evidence type="ECO:0000256" key="2">
    <source>
        <dbReference type="ARBA" id="ARBA00004389"/>
    </source>
</evidence>
<feature type="signal peptide" evidence="17">
    <location>
        <begin position="1"/>
        <end position="19"/>
    </location>
</feature>
<evidence type="ECO:0000256" key="8">
    <source>
        <dbReference type="ARBA" id="ARBA00022919"/>
    </source>
</evidence>
<keyword evidence="10" id="KW-0443">Lipid metabolism</keyword>
<evidence type="ECO:0000256" key="3">
    <source>
        <dbReference type="ARBA" id="ARBA00004760"/>
    </source>
</evidence>
<keyword evidence="11" id="KW-0472">Membrane</keyword>
<evidence type="ECO:0000256" key="10">
    <source>
        <dbReference type="ARBA" id="ARBA00023098"/>
    </source>
</evidence>
<comment type="similarity">
    <text evidence="13">Belongs to the group II decarboxylase family. Sphingosine-1-phosphate lyase subfamily.</text>
</comment>
<proteinExistence type="inferred from homology"/>
<organism evidence="18">
    <name type="scientific">Amphora coffeiformis</name>
    <dbReference type="NCBI Taxonomy" id="265554"/>
    <lineage>
        <taxon>Eukaryota</taxon>
        <taxon>Sar</taxon>
        <taxon>Stramenopiles</taxon>
        <taxon>Ochrophyta</taxon>
        <taxon>Bacillariophyta</taxon>
        <taxon>Bacillariophyceae</taxon>
        <taxon>Bacillariophycidae</taxon>
        <taxon>Thalassiophysales</taxon>
        <taxon>Catenulaceae</taxon>
        <taxon>Amphora</taxon>
    </lineage>
</organism>
<dbReference type="InterPro" id="IPR015424">
    <property type="entry name" value="PyrdxlP-dep_Trfase"/>
</dbReference>
<evidence type="ECO:0000313" key="18">
    <source>
        <dbReference type="EMBL" id="CAE0408250.1"/>
    </source>
</evidence>
<dbReference type="GO" id="GO:0019752">
    <property type="term" value="P:carboxylic acid metabolic process"/>
    <property type="evidence" value="ECO:0007669"/>
    <property type="project" value="InterPro"/>
</dbReference>
<dbReference type="GO" id="GO:0030149">
    <property type="term" value="P:sphingolipid catabolic process"/>
    <property type="evidence" value="ECO:0007669"/>
    <property type="project" value="TreeGrafter"/>
</dbReference>
<evidence type="ECO:0000256" key="12">
    <source>
        <dbReference type="ARBA" id="ARBA00023239"/>
    </source>
</evidence>
<dbReference type="EMBL" id="HBIM01007075">
    <property type="protein sequence ID" value="CAE0408250.1"/>
    <property type="molecule type" value="Transcribed_RNA"/>
</dbReference>
<feature type="chain" id="PRO_5031019887" description="sphinganine-1-phosphate aldolase" evidence="17">
    <location>
        <begin position="20"/>
        <end position="637"/>
    </location>
</feature>
<dbReference type="Gene3D" id="3.90.1150.10">
    <property type="entry name" value="Aspartate Aminotransferase, domain 1"/>
    <property type="match status" value="1"/>
</dbReference>
<evidence type="ECO:0000256" key="15">
    <source>
        <dbReference type="ARBA" id="ARBA00042568"/>
    </source>
</evidence>
<keyword evidence="12" id="KW-0456">Lyase</keyword>
<sequence>MNLVVTLSILALSICACAGSSFMKKQATVSVRGLRPFVTPLILLAWFVFRCRCWSSPQTEAAAGIATAIGSTSSLQYLVENLTKYRIQAVSRILDSSSLPGRWILAQLVTNLGLMLEDLVAYLVIVQLWRAIYSIYHFNATEWYNALQSQVFLWARVHVPGIEQALSDKIAASFHSTADEILHKNPQRTLTLQLPVQGRSCSDILEELGRHANTENQGWRKGQVSGTVYTDGDEASTKLLTDVYALYAWSNQLHPGSWPKVNQCEAEVIAMTADLLHAPKPGVGCLTSGGTESILLAVRAHLQYYGRRRQISHPEIICGSSAHASLDKACDMYGIRQVVVDVNDDDGKTSAFTFVLKASEVRRKITSNTIMIFASAPCYPQGVIDPISELSQLALEFDIGLHVDACLGGFVLPFVGDAPVFDFRLGGVTSMSADTHKYGFTTKGTSVVVYRSNALRQGQYFVFPHWTGGMYATPTLAGSRSGALAVCAWAALVYYGRDGYQQQVQRIVTAARAMARGIERDIPGLRLLSPHPYMVVCFASANPQEIDIYQVQDYMTDWTMSTLQSPACVHVCVTSPMASRVDAFLQDLAKAVERARTEGVKAGKDKGVAGIYGAAGSLPAGPVEYILQTYTDATLTP</sequence>
<evidence type="ECO:0000256" key="13">
    <source>
        <dbReference type="ARBA" id="ARBA00038302"/>
    </source>
</evidence>
<evidence type="ECO:0000256" key="1">
    <source>
        <dbReference type="ARBA" id="ARBA00001933"/>
    </source>
</evidence>
<comment type="pathway">
    <text evidence="3">Lipid metabolism; sphingolipid metabolism.</text>
</comment>
<dbReference type="InterPro" id="IPR002129">
    <property type="entry name" value="PyrdxlP-dep_de-COase"/>
</dbReference>
<dbReference type="InterPro" id="IPR015421">
    <property type="entry name" value="PyrdxlP-dep_Trfase_major"/>
</dbReference>
<evidence type="ECO:0000256" key="5">
    <source>
        <dbReference type="ARBA" id="ARBA00022692"/>
    </source>
</evidence>
<dbReference type="AlphaFoldDB" id="A0A7S3L3T8"/>
<keyword evidence="17" id="KW-0732">Signal</keyword>
<evidence type="ECO:0000256" key="4">
    <source>
        <dbReference type="ARBA" id="ARBA00004991"/>
    </source>
</evidence>